<keyword evidence="3" id="KW-0812">Transmembrane</keyword>
<evidence type="ECO:0000256" key="3">
    <source>
        <dbReference type="SAM" id="Phobius"/>
    </source>
</evidence>
<feature type="compositionally biased region" description="Low complexity" evidence="2">
    <location>
        <begin position="155"/>
        <end position="168"/>
    </location>
</feature>
<evidence type="ECO:0000256" key="2">
    <source>
        <dbReference type="SAM" id="MobiDB-lite"/>
    </source>
</evidence>
<name>A0A7X2NPZ6_9FIRM</name>
<dbReference type="RefSeq" id="WP_154502142.1">
    <property type="nucleotide sequence ID" value="NZ_VUMN01000001.1"/>
</dbReference>
<evidence type="ECO:0000313" key="4">
    <source>
        <dbReference type="EMBL" id="MSS57430.1"/>
    </source>
</evidence>
<organism evidence="4 5">
    <name type="scientific">Stecheria intestinalis</name>
    <dbReference type="NCBI Taxonomy" id="2606630"/>
    <lineage>
        <taxon>Bacteria</taxon>
        <taxon>Bacillati</taxon>
        <taxon>Bacillota</taxon>
        <taxon>Erysipelotrichia</taxon>
        <taxon>Erysipelotrichales</taxon>
        <taxon>Erysipelotrichaceae</taxon>
        <taxon>Stecheria</taxon>
    </lineage>
</organism>
<feature type="region of interest" description="Disordered" evidence="2">
    <location>
        <begin position="220"/>
        <end position="240"/>
    </location>
</feature>
<evidence type="ECO:0000256" key="1">
    <source>
        <dbReference type="SAM" id="Coils"/>
    </source>
</evidence>
<feature type="region of interest" description="Disordered" evidence="2">
    <location>
        <begin position="1"/>
        <end position="91"/>
    </location>
</feature>
<accession>A0A7X2NPZ6</accession>
<feature type="compositionally biased region" description="Polar residues" evidence="2">
    <location>
        <begin position="20"/>
        <end position="30"/>
    </location>
</feature>
<dbReference type="AlphaFoldDB" id="A0A7X2NPZ6"/>
<reference evidence="4 5" key="1">
    <citation type="submission" date="2019-08" db="EMBL/GenBank/DDBJ databases">
        <title>In-depth cultivation of the pig gut microbiome towards novel bacterial diversity and tailored functional studies.</title>
        <authorList>
            <person name="Wylensek D."/>
            <person name="Hitch T.C.A."/>
            <person name="Clavel T."/>
        </authorList>
    </citation>
    <scope>NUCLEOTIDE SEQUENCE [LARGE SCALE GENOMIC DNA]</scope>
    <source>
        <strain evidence="4 5">Oil+RF-744-GAM-WT-6</strain>
    </source>
</reference>
<keyword evidence="5" id="KW-1185">Reference proteome</keyword>
<gene>
    <name evidence="4" type="ORF">FYJ51_00695</name>
</gene>
<keyword evidence="3" id="KW-1133">Transmembrane helix</keyword>
<dbReference type="Proteomes" id="UP000461880">
    <property type="component" value="Unassembled WGS sequence"/>
</dbReference>
<feature type="coiled-coil region" evidence="1">
    <location>
        <begin position="254"/>
        <end position="288"/>
    </location>
</feature>
<sequence>MAKYSRTQKYEELRSRLQSDAETSVSTRDLSSYEKRLNRIDSSNFNAPEEPASPAADHDPIHARRRQEPVSQPAAKPAETPAEPSFLNSNENYTHAFNNEYLNEYIREAKQYNVDQGNAYSQNTDLNILKSLNMNRNQAPSKPYPSEPAQQPFDAAAVSKAAAASQPVKKQETSDIPFQKKDDSDFEDYLSDDANPPLSDTRTMTREDIAAEVQNLIRNAQKNQQPSSPAPSAVRNNDRYDNTRDHLEADRTARQQLLNETTQMRAQLDDYEDNLTEVSDKMKHTNRVLNIVLIVLIVALVVVLGVVIYWVLMSRGII</sequence>
<protein>
    <submittedName>
        <fullName evidence="4">Uncharacterized protein</fullName>
    </submittedName>
</protein>
<feature type="compositionally biased region" description="Basic and acidic residues" evidence="2">
    <location>
        <begin position="169"/>
        <end position="183"/>
    </location>
</feature>
<feature type="transmembrane region" description="Helical" evidence="3">
    <location>
        <begin position="288"/>
        <end position="312"/>
    </location>
</feature>
<keyword evidence="3" id="KW-0472">Membrane</keyword>
<keyword evidence="1" id="KW-0175">Coiled coil</keyword>
<comment type="caution">
    <text evidence="4">The sequence shown here is derived from an EMBL/GenBank/DDBJ whole genome shotgun (WGS) entry which is preliminary data.</text>
</comment>
<feature type="region of interest" description="Disordered" evidence="2">
    <location>
        <begin position="135"/>
        <end position="204"/>
    </location>
</feature>
<feature type="compositionally biased region" description="Basic and acidic residues" evidence="2">
    <location>
        <begin position="56"/>
        <end position="68"/>
    </location>
</feature>
<dbReference type="EMBL" id="VUMN01000001">
    <property type="protein sequence ID" value="MSS57430.1"/>
    <property type="molecule type" value="Genomic_DNA"/>
</dbReference>
<feature type="compositionally biased region" description="Low complexity" evidence="2">
    <location>
        <begin position="73"/>
        <end position="84"/>
    </location>
</feature>
<feature type="compositionally biased region" description="Basic and acidic residues" evidence="2">
    <location>
        <begin position="8"/>
        <end position="19"/>
    </location>
</feature>
<evidence type="ECO:0000313" key="5">
    <source>
        <dbReference type="Proteomes" id="UP000461880"/>
    </source>
</evidence>
<proteinExistence type="predicted"/>